<feature type="transmembrane region" description="Helical" evidence="1">
    <location>
        <begin position="54"/>
        <end position="74"/>
    </location>
</feature>
<evidence type="ECO:0000313" key="3">
    <source>
        <dbReference type="EMBL" id="GJM63373.1"/>
    </source>
</evidence>
<feature type="transmembrane region" description="Helical" evidence="1">
    <location>
        <begin position="214"/>
        <end position="236"/>
    </location>
</feature>
<reference evidence="3 4" key="1">
    <citation type="submission" date="2021-12" db="EMBL/GenBank/DDBJ databases">
        <title>Genome sequencing of bacteria with rrn-lacking chromosome and rrn-plasmid.</title>
        <authorList>
            <person name="Anda M."/>
            <person name="Iwasaki W."/>
        </authorList>
    </citation>
    <scope>NUCLEOTIDE SEQUENCE [LARGE SCALE GENOMIC DNA]</scope>
    <source>
        <strain evidence="3 4">NBRC 15940</strain>
    </source>
</reference>
<feature type="transmembrane region" description="Helical" evidence="1">
    <location>
        <begin position="189"/>
        <end position="207"/>
    </location>
</feature>
<organism evidence="3 4">
    <name type="scientific">Persicobacter diffluens</name>
    <dbReference type="NCBI Taxonomy" id="981"/>
    <lineage>
        <taxon>Bacteria</taxon>
        <taxon>Pseudomonadati</taxon>
        <taxon>Bacteroidota</taxon>
        <taxon>Cytophagia</taxon>
        <taxon>Cytophagales</taxon>
        <taxon>Persicobacteraceae</taxon>
        <taxon>Persicobacter</taxon>
    </lineage>
</organism>
<evidence type="ECO:0000256" key="1">
    <source>
        <dbReference type="SAM" id="Phobius"/>
    </source>
</evidence>
<evidence type="ECO:0000259" key="2">
    <source>
        <dbReference type="Pfam" id="PF16401"/>
    </source>
</evidence>
<sequence length="466" mass="52048">MKRVEGIDVLRGLSIFGMLLSGIVPFSGLPPWMYHIQTPPPSHQFDPSVAGISWVDMVFPIFIFCMGLSIPLALSKSIAKQDTLHDILSKVSKRYIQMVIFAIALGHLLPAALAGKAYWSFSLLGLEWSGVDHQVFGLLSLLALSLWLGRHSSNSLIKQGLGFGLIIVLVFVGQKLYGKNFSVRNQDIIILILANVYFLGTLLYISWRKYDVNPYLIFISCLIGQIIIKSEAFQALSWPESLGWFFQPFMIHYLLLLWPAVALGELMLQQKEKLSAFKKSSKSGGLWVLMLPVFVILVLGTMVYRPDPIFYAGLLILNVIIARWGIKMLPDFDKVIKLGAYLIMVGILMEPLEGGIKKDPVTFSYLLLSGGLSTYLLLVAQFICVNYPNKRLVGIFKDAGSSAIMAYVSINLFLFPLLKISGLWPLYRGPYFTQSPWIGVGTSILITLLAMKAVQFAGEKKLIWKL</sequence>
<proteinExistence type="predicted"/>
<feature type="transmembrane region" description="Helical" evidence="1">
    <location>
        <begin position="362"/>
        <end position="387"/>
    </location>
</feature>
<keyword evidence="1" id="KW-0472">Membrane</keyword>
<dbReference type="PANTHER" id="PTHR31061">
    <property type="entry name" value="LD22376P"/>
    <property type="match status" value="1"/>
</dbReference>
<keyword evidence="1" id="KW-0812">Transmembrane</keyword>
<evidence type="ECO:0000313" key="4">
    <source>
        <dbReference type="Proteomes" id="UP001310022"/>
    </source>
</evidence>
<gene>
    <name evidence="3" type="ORF">PEDI_39250</name>
</gene>
<feature type="transmembrane region" description="Helical" evidence="1">
    <location>
        <begin position="338"/>
        <end position="356"/>
    </location>
</feature>
<dbReference type="EMBL" id="BQKE01000002">
    <property type="protein sequence ID" value="GJM63373.1"/>
    <property type="molecule type" value="Genomic_DNA"/>
</dbReference>
<dbReference type="PANTHER" id="PTHR31061:SF24">
    <property type="entry name" value="LD22376P"/>
    <property type="match status" value="1"/>
</dbReference>
<keyword evidence="1" id="KW-1133">Transmembrane helix</keyword>
<keyword evidence="4" id="KW-1185">Reference proteome</keyword>
<dbReference type="AlphaFoldDB" id="A0AAN5AP23"/>
<feature type="transmembrane region" description="Helical" evidence="1">
    <location>
        <begin position="438"/>
        <end position="458"/>
    </location>
</feature>
<accession>A0AAN5AP23</accession>
<dbReference type="Proteomes" id="UP001310022">
    <property type="component" value="Unassembled WGS sequence"/>
</dbReference>
<comment type="caution">
    <text evidence="3">The sequence shown here is derived from an EMBL/GenBank/DDBJ whole genome shotgun (WGS) entry which is preliminary data.</text>
</comment>
<protein>
    <submittedName>
        <fullName evidence="3">DUF5009 domain-containing protein</fullName>
    </submittedName>
</protein>
<feature type="transmembrane region" description="Helical" evidence="1">
    <location>
        <begin position="160"/>
        <end position="177"/>
    </location>
</feature>
<name>A0AAN5AP23_9BACT</name>
<feature type="transmembrane region" description="Helical" evidence="1">
    <location>
        <begin position="242"/>
        <end position="263"/>
    </location>
</feature>
<feature type="transmembrane region" description="Helical" evidence="1">
    <location>
        <begin position="95"/>
        <end position="119"/>
    </location>
</feature>
<feature type="transmembrane region" description="Helical" evidence="1">
    <location>
        <begin position="12"/>
        <end position="34"/>
    </location>
</feature>
<feature type="transmembrane region" description="Helical" evidence="1">
    <location>
        <begin position="309"/>
        <end position="326"/>
    </location>
</feature>
<dbReference type="InterPro" id="IPR032176">
    <property type="entry name" value="DUF5009"/>
</dbReference>
<feature type="transmembrane region" description="Helical" evidence="1">
    <location>
        <begin position="284"/>
        <end position="303"/>
    </location>
</feature>
<dbReference type="Pfam" id="PF16401">
    <property type="entry name" value="DUF5009"/>
    <property type="match status" value="1"/>
</dbReference>
<feature type="transmembrane region" description="Helical" evidence="1">
    <location>
        <begin position="131"/>
        <end position="148"/>
    </location>
</feature>
<feature type="domain" description="DUF5009" evidence="2">
    <location>
        <begin position="4"/>
        <end position="266"/>
    </location>
</feature>
<feature type="transmembrane region" description="Helical" evidence="1">
    <location>
        <begin position="399"/>
        <end position="418"/>
    </location>
</feature>